<sequence length="474" mass="54619">MDNTGKDIRMAIMFYRRRPRLQEDSCIPRRDKARHILSASNGTATLRPYLNAVRATLQAALCLENFSSQVVERHNKPEVEVRSSKELLLQPVIISRNEKEKVLIEGSINSVRVSIAVKQADEIEKILCHKFMRFMMMRAENFFILRRKPVEGYDISFLITNFHTEQMYKHKLVDFVIHFMEEIDKEISEMKLSVNARARIVAEDSEEAYMHHSASCSQVLGNFSTSRVLKKKKLGGIATELKWQNKVNPHKGQHIYLSARINGELVVRPYTPVSSDDDKGYVDLVIKIYYKDVNPKFPEGGKMSQYLESLRIGDCIDFRGPSGLLVYKGKGKFAIRPDKKSEPEIKMIKHLGMIAGGTGITPMLQIIRAILKDREDKTMCNLLFANQSEKDILLRAELDEIDDKRFKVWYTLDKAPKDWEYSEGFVNEEMIRDHLPPPGEDTLILMCGPPPMIQYACNPNLEKLKYDKTMTFTF</sequence>
<comment type="similarity">
    <text evidence="4">Belongs to the flavoprotein pyridine nucleotide cytochrome reductase family.</text>
</comment>
<dbReference type="GO" id="GO:0034314">
    <property type="term" value="P:Arp2/3 complex-mediated actin nucleation"/>
    <property type="evidence" value="ECO:0007669"/>
    <property type="project" value="InterPro"/>
</dbReference>
<dbReference type="Pfam" id="PF00970">
    <property type="entry name" value="FAD_binding_6"/>
    <property type="match status" value="1"/>
</dbReference>
<keyword evidence="8" id="KW-0285">Flavoprotein</keyword>
<keyword evidence="10" id="KW-0752">Steroid biosynthesis</keyword>
<dbReference type="SUPFAM" id="SSF69645">
    <property type="entry name" value="Arp2/3 complex subunits"/>
    <property type="match status" value="1"/>
</dbReference>
<dbReference type="PROSITE" id="PS51384">
    <property type="entry name" value="FAD_FR"/>
    <property type="match status" value="1"/>
</dbReference>
<comment type="subcellular location">
    <subcellularLocation>
        <location evidence="2">Cytoplasm</location>
        <location evidence="2">Cytoskeleton</location>
    </subcellularLocation>
</comment>
<keyword evidence="17" id="KW-0206">Cytoskeleton</keyword>
<keyword evidence="16" id="KW-0009">Actin-binding</keyword>
<comment type="cofactor">
    <cofactor evidence="1">
        <name>FAD</name>
        <dbReference type="ChEBI" id="CHEBI:57692"/>
    </cofactor>
</comment>
<dbReference type="InterPro" id="IPR017927">
    <property type="entry name" value="FAD-bd_FR_type"/>
</dbReference>
<evidence type="ECO:0000313" key="22">
    <source>
        <dbReference type="EMBL" id="KAG2460056.1"/>
    </source>
</evidence>
<dbReference type="FunFam" id="3.40.50.80:FF:000005">
    <property type="entry name" value="NADH-cytochrome b5 reductase"/>
    <property type="match status" value="1"/>
</dbReference>
<dbReference type="InterPro" id="IPR008384">
    <property type="entry name" value="ARPC4"/>
</dbReference>
<comment type="caution">
    <text evidence="22">The sequence shown here is derived from an EMBL/GenBank/DDBJ whole genome shotgun (WGS) entry which is preliminary data.</text>
</comment>
<dbReference type="PRINTS" id="PR00406">
    <property type="entry name" value="CYTB5RDTASE"/>
</dbReference>
<evidence type="ECO:0000256" key="14">
    <source>
        <dbReference type="ARBA" id="ARBA00023098"/>
    </source>
</evidence>
<evidence type="ECO:0000259" key="21">
    <source>
        <dbReference type="PROSITE" id="PS51384"/>
    </source>
</evidence>
<evidence type="ECO:0000256" key="15">
    <source>
        <dbReference type="ARBA" id="ARBA00023166"/>
    </source>
</evidence>
<dbReference type="InterPro" id="IPR034666">
    <property type="entry name" value="ARPC2/4"/>
</dbReference>
<dbReference type="GO" id="GO:0090524">
    <property type="term" value="F:cytochrome-b5 reductase activity, acting on NADH"/>
    <property type="evidence" value="ECO:0007669"/>
    <property type="project" value="UniProtKB-EC"/>
</dbReference>
<keyword evidence="15" id="KW-1207">Sterol metabolism</keyword>
<dbReference type="InterPro" id="IPR017938">
    <property type="entry name" value="Riboflavin_synthase-like_b-brl"/>
</dbReference>
<protein>
    <recommendedName>
        <fullName evidence="20">Actin-related protein 2/3 complex subunit 4</fullName>
        <ecNumber evidence="5">1.6.2.2</ecNumber>
    </recommendedName>
</protein>
<dbReference type="FunFam" id="2.40.30.10:FF:000021">
    <property type="entry name" value="NADH-cytochrome b5 reductase"/>
    <property type="match status" value="1"/>
</dbReference>
<dbReference type="AlphaFoldDB" id="A0A8X7X2F7"/>
<evidence type="ECO:0000256" key="18">
    <source>
        <dbReference type="ARBA" id="ARBA00023221"/>
    </source>
</evidence>
<evidence type="ECO:0000256" key="10">
    <source>
        <dbReference type="ARBA" id="ARBA00022955"/>
    </source>
</evidence>
<evidence type="ECO:0000256" key="11">
    <source>
        <dbReference type="ARBA" id="ARBA00023002"/>
    </source>
</evidence>
<dbReference type="PANTHER" id="PTHR22629:SF0">
    <property type="entry name" value="ACTIN-RELATED PROTEIN 2_3 COMPLEX SUBUNIT 4"/>
    <property type="match status" value="1"/>
</dbReference>
<evidence type="ECO:0000256" key="3">
    <source>
        <dbReference type="ARBA" id="ARBA00005919"/>
    </source>
</evidence>
<reference evidence="22 23" key="1">
    <citation type="journal article" date="2021" name="Cell">
        <title>Tracing the genetic footprints of vertebrate landing in non-teleost ray-finned fishes.</title>
        <authorList>
            <person name="Bi X."/>
            <person name="Wang K."/>
            <person name="Yang L."/>
            <person name="Pan H."/>
            <person name="Jiang H."/>
            <person name="Wei Q."/>
            <person name="Fang M."/>
            <person name="Yu H."/>
            <person name="Zhu C."/>
            <person name="Cai Y."/>
            <person name="He Y."/>
            <person name="Gan X."/>
            <person name="Zeng H."/>
            <person name="Yu D."/>
            <person name="Zhu Y."/>
            <person name="Jiang H."/>
            <person name="Qiu Q."/>
            <person name="Yang H."/>
            <person name="Zhang Y.E."/>
            <person name="Wang W."/>
            <person name="Zhu M."/>
            <person name="He S."/>
            <person name="Zhang G."/>
        </authorList>
    </citation>
    <scope>NUCLEOTIDE SEQUENCE [LARGE SCALE GENOMIC DNA]</scope>
    <source>
        <strain evidence="22">Bchr_013</strain>
    </source>
</reference>
<evidence type="ECO:0000256" key="20">
    <source>
        <dbReference type="ARBA" id="ARBA00073050"/>
    </source>
</evidence>
<feature type="domain" description="FAD-binding FR-type" evidence="21">
    <location>
        <begin position="221"/>
        <end position="328"/>
    </location>
</feature>
<keyword evidence="12" id="KW-0756">Sterol biosynthesis</keyword>
<dbReference type="Pfam" id="PF05856">
    <property type="entry name" value="ARPC4"/>
    <property type="match status" value="1"/>
</dbReference>
<evidence type="ECO:0000256" key="16">
    <source>
        <dbReference type="ARBA" id="ARBA00023203"/>
    </source>
</evidence>
<evidence type="ECO:0000256" key="5">
    <source>
        <dbReference type="ARBA" id="ARBA00012011"/>
    </source>
</evidence>
<dbReference type="SUPFAM" id="SSF63380">
    <property type="entry name" value="Riboflavin synthase domain-like"/>
    <property type="match status" value="1"/>
</dbReference>
<dbReference type="FunFam" id="3.30.1460.20:FF:000001">
    <property type="entry name" value="Actin-related protein 2/3 complex subunit 4"/>
    <property type="match status" value="1"/>
</dbReference>
<dbReference type="EMBL" id="JAATIS010005064">
    <property type="protein sequence ID" value="KAG2460056.1"/>
    <property type="molecule type" value="Genomic_DNA"/>
</dbReference>
<dbReference type="GO" id="GO:0030041">
    <property type="term" value="P:actin filament polymerization"/>
    <property type="evidence" value="ECO:0007669"/>
    <property type="project" value="InterPro"/>
</dbReference>
<dbReference type="Pfam" id="PF00175">
    <property type="entry name" value="NAD_binding_1"/>
    <property type="match status" value="1"/>
</dbReference>
<comment type="similarity">
    <text evidence="3">Belongs to the ARPC4 family.</text>
</comment>
<evidence type="ECO:0000256" key="12">
    <source>
        <dbReference type="ARBA" id="ARBA00023011"/>
    </source>
</evidence>
<dbReference type="Gene3D" id="3.40.50.80">
    <property type="entry name" value="Nucleotide-binding domain of ferredoxin-NADP reductase (FNR) module"/>
    <property type="match status" value="1"/>
</dbReference>
<dbReference type="InterPro" id="IPR039261">
    <property type="entry name" value="FNR_nucleotide-bd"/>
</dbReference>
<evidence type="ECO:0000256" key="2">
    <source>
        <dbReference type="ARBA" id="ARBA00004245"/>
    </source>
</evidence>
<evidence type="ECO:0000256" key="1">
    <source>
        <dbReference type="ARBA" id="ARBA00001974"/>
    </source>
</evidence>
<accession>A0A8X7X2F7</accession>
<dbReference type="GO" id="GO:0005885">
    <property type="term" value="C:Arp2/3 protein complex"/>
    <property type="evidence" value="ECO:0007669"/>
    <property type="project" value="InterPro"/>
</dbReference>
<dbReference type="CDD" id="cd06183">
    <property type="entry name" value="cyt_b5_reduct_like"/>
    <property type="match status" value="1"/>
</dbReference>
<evidence type="ECO:0000256" key="4">
    <source>
        <dbReference type="ARBA" id="ARBA00006105"/>
    </source>
</evidence>
<gene>
    <name evidence="22" type="primary">Cyb5r3</name>
    <name evidence="22" type="ORF">GTO96_0021630</name>
</gene>
<name>A0A8X7X2F7_POLSE</name>
<evidence type="ECO:0000256" key="19">
    <source>
        <dbReference type="ARBA" id="ARBA00060055"/>
    </source>
</evidence>
<dbReference type="PRINTS" id="PR00371">
    <property type="entry name" value="FPNCR"/>
</dbReference>
<evidence type="ECO:0000256" key="17">
    <source>
        <dbReference type="ARBA" id="ARBA00023212"/>
    </source>
</evidence>
<dbReference type="Gene3D" id="3.30.1460.20">
    <property type="match status" value="1"/>
</dbReference>
<comment type="function">
    <text evidence="19">Actin-binding component of the Arp2/3 complex, a multiprotein complex that mediates actin polymerization upon stimulation by nucleation-promoting factor (NPF). The Arp2/3 complex mediates the formation of branched actin networks in the cytoplasm, providing the force for cell motility. In addition to its role in the cytoplasmic cytoskeleton, the Arp2/3 complex also promotes actin polymerization in the nucleus, thereby regulating gene transcription and repair of damaged DNA. The Arp2/3 complex promotes homologous recombination (HR) repair in response to DNA damage by promoting nuclear actin polymerization, leading to drive motility of double-strand breaks (DSBs).</text>
</comment>
<keyword evidence="7" id="KW-0444">Lipid biosynthesis</keyword>
<organism evidence="22 23">
    <name type="scientific">Polypterus senegalus</name>
    <name type="common">Senegal bichir</name>
    <dbReference type="NCBI Taxonomy" id="55291"/>
    <lineage>
        <taxon>Eukaryota</taxon>
        <taxon>Metazoa</taxon>
        <taxon>Chordata</taxon>
        <taxon>Craniata</taxon>
        <taxon>Vertebrata</taxon>
        <taxon>Euteleostomi</taxon>
        <taxon>Actinopterygii</taxon>
        <taxon>Polypteriformes</taxon>
        <taxon>Polypteridae</taxon>
        <taxon>Polypterus</taxon>
    </lineage>
</organism>
<dbReference type="InterPro" id="IPR008333">
    <property type="entry name" value="Cbr1-like_FAD-bd_dom"/>
</dbReference>
<feature type="non-terminal residue" evidence="22">
    <location>
        <position position="1"/>
    </location>
</feature>
<dbReference type="SUPFAM" id="SSF52343">
    <property type="entry name" value="Ferredoxin reductase-like, C-terminal NADP-linked domain"/>
    <property type="match status" value="1"/>
</dbReference>
<dbReference type="Gene3D" id="2.40.30.10">
    <property type="entry name" value="Translation factors"/>
    <property type="match status" value="1"/>
</dbReference>
<dbReference type="Proteomes" id="UP000886611">
    <property type="component" value="Unassembled WGS sequence"/>
</dbReference>
<dbReference type="PANTHER" id="PTHR22629">
    <property type="entry name" value="ARP2/3 COMPLEX 20 KD SUBUNIT"/>
    <property type="match status" value="1"/>
</dbReference>
<evidence type="ECO:0000256" key="7">
    <source>
        <dbReference type="ARBA" id="ARBA00022516"/>
    </source>
</evidence>
<evidence type="ECO:0000256" key="6">
    <source>
        <dbReference type="ARBA" id="ARBA00022490"/>
    </source>
</evidence>
<keyword evidence="9" id="KW-0274">FAD</keyword>
<keyword evidence="11" id="KW-0560">Oxidoreductase</keyword>
<feature type="non-terminal residue" evidence="22">
    <location>
        <position position="474"/>
    </location>
</feature>
<dbReference type="GO" id="GO:0016126">
    <property type="term" value="P:sterol biosynthetic process"/>
    <property type="evidence" value="ECO:0007669"/>
    <property type="project" value="UniProtKB-KW"/>
</dbReference>
<dbReference type="GO" id="GO:0051015">
    <property type="term" value="F:actin filament binding"/>
    <property type="evidence" value="ECO:0007669"/>
    <property type="project" value="TreeGrafter"/>
</dbReference>
<dbReference type="InterPro" id="IPR001709">
    <property type="entry name" value="Flavoprot_Pyr_Nucl_cyt_Rdtase"/>
</dbReference>
<evidence type="ECO:0000313" key="23">
    <source>
        <dbReference type="Proteomes" id="UP000886611"/>
    </source>
</evidence>
<keyword evidence="18" id="KW-0753">Steroid metabolism</keyword>
<keyword evidence="6" id="KW-0963">Cytoplasm</keyword>
<proteinExistence type="inferred from homology"/>
<keyword evidence="23" id="KW-1185">Reference proteome</keyword>
<keyword evidence="13" id="KW-0520">NAD</keyword>
<evidence type="ECO:0000256" key="13">
    <source>
        <dbReference type="ARBA" id="ARBA00023027"/>
    </source>
</evidence>
<evidence type="ECO:0000256" key="9">
    <source>
        <dbReference type="ARBA" id="ARBA00022827"/>
    </source>
</evidence>
<evidence type="ECO:0000256" key="8">
    <source>
        <dbReference type="ARBA" id="ARBA00022630"/>
    </source>
</evidence>
<dbReference type="InterPro" id="IPR001433">
    <property type="entry name" value="OxRdtase_FAD/NAD-bd"/>
</dbReference>
<dbReference type="EC" id="1.6.2.2" evidence="5"/>
<keyword evidence="14" id="KW-0443">Lipid metabolism</keyword>